<organism evidence="2 3">
    <name type="scientific">Ohessyouella blattaphilus</name>
    <dbReference type="NCBI Taxonomy" id="2949333"/>
    <lineage>
        <taxon>Bacteria</taxon>
        <taxon>Bacillati</taxon>
        <taxon>Bacillota</taxon>
        <taxon>Clostridia</taxon>
        <taxon>Lachnospirales</taxon>
        <taxon>Lachnospiraceae</taxon>
        <taxon>Ohessyouella</taxon>
    </lineage>
</organism>
<proteinExistence type="predicted"/>
<feature type="transmembrane region" description="Helical" evidence="1">
    <location>
        <begin position="30"/>
        <end position="52"/>
    </location>
</feature>
<keyword evidence="1" id="KW-0812">Transmembrane</keyword>
<keyword evidence="1" id="KW-1133">Transmembrane helix</keyword>
<sequence>MICPKCGSNHVTTQVVTETITNEKEKGFGWIKACLGYLLFSVPGILCGLCGMGKRRRSTRTNSRVVHLCQNCGNQF</sequence>
<keyword evidence="1" id="KW-0472">Membrane</keyword>
<accession>A0ABT1EMU4</accession>
<evidence type="ECO:0000313" key="2">
    <source>
        <dbReference type="EMBL" id="MCP1111031.1"/>
    </source>
</evidence>
<reference evidence="2 3" key="1">
    <citation type="journal article" date="2022" name="Genome Biol. Evol.">
        <title>Host diet, physiology and behaviors set the stage for Lachnospiraceae cladogenesis.</title>
        <authorList>
            <person name="Vera-Ponce De Leon A."/>
            <person name="Schneider M."/>
            <person name="Jahnes B.C."/>
            <person name="Sadowski V."/>
            <person name="Camuy-Velez L.A."/>
            <person name="Duan J."/>
            <person name="Sabree Z.L."/>
        </authorList>
    </citation>
    <scope>NUCLEOTIDE SEQUENCE [LARGE SCALE GENOMIC DNA]</scope>
    <source>
        <strain evidence="2 3">PAL227</strain>
    </source>
</reference>
<dbReference type="EMBL" id="JAMZFV010000022">
    <property type="protein sequence ID" value="MCP1111031.1"/>
    <property type="molecule type" value="Genomic_DNA"/>
</dbReference>
<gene>
    <name evidence="2" type="ORF">NK118_12295</name>
</gene>
<name>A0ABT1EMU4_9FIRM</name>
<dbReference type="RefSeq" id="WP_262069912.1">
    <property type="nucleotide sequence ID" value="NZ_JAMXOC010000022.1"/>
</dbReference>
<comment type="caution">
    <text evidence="2">The sequence shown here is derived from an EMBL/GenBank/DDBJ whole genome shotgun (WGS) entry which is preliminary data.</text>
</comment>
<protein>
    <recommendedName>
        <fullName evidence="4">LITAF domain-containing protein</fullName>
    </recommendedName>
</protein>
<dbReference type="Proteomes" id="UP001523565">
    <property type="component" value="Unassembled WGS sequence"/>
</dbReference>
<evidence type="ECO:0008006" key="4">
    <source>
        <dbReference type="Google" id="ProtNLM"/>
    </source>
</evidence>
<evidence type="ECO:0000256" key="1">
    <source>
        <dbReference type="SAM" id="Phobius"/>
    </source>
</evidence>
<evidence type="ECO:0000313" key="3">
    <source>
        <dbReference type="Proteomes" id="UP001523565"/>
    </source>
</evidence>
<keyword evidence="3" id="KW-1185">Reference proteome</keyword>